<accession>A0A1H1PHM9</accession>
<evidence type="ECO:0000256" key="1">
    <source>
        <dbReference type="ARBA" id="ARBA00006817"/>
    </source>
</evidence>
<dbReference type="Pfam" id="PF08327">
    <property type="entry name" value="AHSA1"/>
    <property type="match status" value="1"/>
</dbReference>
<dbReference type="RefSeq" id="WP_241827848.1">
    <property type="nucleotide sequence ID" value="NZ_LT629732.1"/>
</dbReference>
<feature type="domain" description="Activator of Hsp90 ATPase homologue 1/2-like C-terminal" evidence="2">
    <location>
        <begin position="39"/>
        <end position="151"/>
    </location>
</feature>
<dbReference type="EMBL" id="LT629732">
    <property type="protein sequence ID" value="SDS10801.1"/>
    <property type="molecule type" value="Genomic_DNA"/>
</dbReference>
<evidence type="ECO:0000313" key="4">
    <source>
        <dbReference type="Proteomes" id="UP000198983"/>
    </source>
</evidence>
<evidence type="ECO:0000259" key="2">
    <source>
        <dbReference type="Pfam" id="PF08327"/>
    </source>
</evidence>
<dbReference type="AlphaFoldDB" id="A0A1H1PHM9"/>
<dbReference type="Proteomes" id="UP000198983">
    <property type="component" value="Chromosome I"/>
</dbReference>
<organism evidence="3 4">
    <name type="scientific">Actinopolymorpha singaporensis</name>
    <dbReference type="NCBI Taxonomy" id="117157"/>
    <lineage>
        <taxon>Bacteria</taxon>
        <taxon>Bacillati</taxon>
        <taxon>Actinomycetota</taxon>
        <taxon>Actinomycetes</taxon>
        <taxon>Propionibacteriales</taxon>
        <taxon>Actinopolymorphaceae</taxon>
        <taxon>Actinopolymorpha</taxon>
    </lineage>
</organism>
<gene>
    <name evidence="3" type="ORF">SAMN04489717_1647</name>
</gene>
<keyword evidence="4" id="KW-1185">Reference proteome</keyword>
<dbReference type="CDD" id="cd08899">
    <property type="entry name" value="SRPBCC_CalC_Aha1-like_6"/>
    <property type="match status" value="1"/>
</dbReference>
<evidence type="ECO:0000313" key="3">
    <source>
        <dbReference type="EMBL" id="SDS10801.1"/>
    </source>
</evidence>
<dbReference type="SUPFAM" id="SSF55961">
    <property type="entry name" value="Bet v1-like"/>
    <property type="match status" value="1"/>
</dbReference>
<comment type="similarity">
    <text evidence="1">Belongs to the AHA1 family.</text>
</comment>
<proteinExistence type="inferred from homology"/>
<dbReference type="InterPro" id="IPR013538">
    <property type="entry name" value="ASHA1/2-like_C"/>
</dbReference>
<reference evidence="3 4" key="1">
    <citation type="submission" date="2016-10" db="EMBL/GenBank/DDBJ databases">
        <authorList>
            <person name="de Groot N.N."/>
        </authorList>
    </citation>
    <scope>NUCLEOTIDE SEQUENCE [LARGE SCALE GENOMIC DNA]</scope>
    <source>
        <strain evidence="3 4">DSM 22024</strain>
    </source>
</reference>
<dbReference type="Gene3D" id="3.30.530.20">
    <property type="match status" value="1"/>
</dbReference>
<protein>
    <submittedName>
        <fullName evidence="3">Uncharacterized conserved protein YndB, AHSA1/START domain</fullName>
    </submittedName>
</protein>
<dbReference type="InterPro" id="IPR023393">
    <property type="entry name" value="START-like_dom_sf"/>
</dbReference>
<name>A0A1H1PHM9_9ACTN</name>
<dbReference type="STRING" id="117157.SAMN04489717_1647"/>
<sequence>MIDDVTHHLGAVDRTVRSGERDGLPTRVVAVSQTYDGAVDDVWDALTNPERLPRWFLPVTGDLRVGGRYHLEGNASGEILACAPPSHLAATWESAEEVTWLEVRLTEQQPGRTRLDLEHSAHVDPGRWKQFGPGAVGVGWDLALLGLATHLSGAGDLDPAEAAAWPLSEEGRKFIASSSERWGAANAANGEDEATAAEAAARTTAFYTGQPL</sequence>